<accession>A0A382PHT6</accession>
<evidence type="ECO:0000313" key="1">
    <source>
        <dbReference type="EMBL" id="SVC72959.1"/>
    </source>
</evidence>
<proteinExistence type="predicted"/>
<protein>
    <submittedName>
        <fullName evidence="1">Uncharacterized protein</fullName>
    </submittedName>
</protein>
<dbReference type="EMBL" id="UINC01107521">
    <property type="protein sequence ID" value="SVC72959.1"/>
    <property type="molecule type" value="Genomic_DNA"/>
</dbReference>
<sequence>MPTRKTHSNEQEQVMSKYIRYDFKELNIELNSYTGILSKHQCSGLIQMQGLAEVQGQSRGHPSIH</sequence>
<feature type="non-terminal residue" evidence="1">
    <location>
        <position position="65"/>
    </location>
</feature>
<name>A0A382PHT6_9ZZZZ</name>
<reference evidence="1" key="1">
    <citation type="submission" date="2018-05" db="EMBL/GenBank/DDBJ databases">
        <authorList>
            <person name="Lanie J.A."/>
            <person name="Ng W.-L."/>
            <person name="Kazmierczak K.M."/>
            <person name="Andrzejewski T.M."/>
            <person name="Davidsen T.M."/>
            <person name="Wayne K.J."/>
            <person name="Tettelin H."/>
            <person name="Glass J.I."/>
            <person name="Rusch D."/>
            <person name="Podicherti R."/>
            <person name="Tsui H.-C.T."/>
            <person name="Winkler M.E."/>
        </authorList>
    </citation>
    <scope>NUCLEOTIDE SEQUENCE</scope>
</reference>
<gene>
    <name evidence="1" type="ORF">METZ01_LOCUS325813</name>
</gene>
<organism evidence="1">
    <name type="scientific">marine metagenome</name>
    <dbReference type="NCBI Taxonomy" id="408172"/>
    <lineage>
        <taxon>unclassified sequences</taxon>
        <taxon>metagenomes</taxon>
        <taxon>ecological metagenomes</taxon>
    </lineage>
</organism>
<dbReference type="AlphaFoldDB" id="A0A382PHT6"/>